<dbReference type="NCBIfam" id="NF037995">
    <property type="entry name" value="TRAP_S1"/>
    <property type="match status" value="1"/>
</dbReference>
<accession>A0ABV7M7X2</accession>
<dbReference type="InterPro" id="IPR006311">
    <property type="entry name" value="TAT_signal"/>
</dbReference>
<dbReference type="InterPro" id="IPR038404">
    <property type="entry name" value="TRAP_DctP_sf"/>
</dbReference>
<feature type="signal peptide" evidence="2">
    <location>
        <begin position="1"/>
        <end position="23"/>
    </location>
</feature>
<dbReference type="PANTHER" id="PTHR33376">
    <property type="match status" value="1"/>
</dbReference>
<evidence type="ECO:0000313" key="3">
    <source>
        <dbReference type="EMBL" id="MFC3301543.1"/>
    </source>
</evidence>
<keyword evidence="1 2" id="KW-0732">Signal</keyword>
<gene>
    <name evidence="3" type="ORF">ACFONP_02205</name>
</gene>
<evidence type="ECO:0000256" key="2">
    <source>
        <dbReference type="SAM" id="SignalP"/>
    </source>
</evidence>
<evidence type="ECO:0000256" key="1">
    <source>
        <dbReference type="ARBA" id="ARBA00022729"/>
    </source>
</evidence>
<dbReference type="InterPro" id="IPR018389">
    <property type="entry name" value="DctP_fam"/>
</dbReference>
<dbReference type="EMBL" id="JBHRVA010000002">
    <property type="protein sequence ID" value="MFC3301543.1"/>
    <property type="molecule type" value="Genomic_DNA"/>
</dbReference>
<keyword evidence="4" id="KW-1185">Reference proteome</keyword>
<evidence type="ECO:0000313" key="4">
    <source>
        <dbReference type="Proteomes" id="UP001595607"/>
    </source>
</evidence>
<name>A0ABV7M7X2_9PROT</name>
<dbReference type="InterPro" id="IPR026289">
    <property type="entry name" value="SBP_TakP-like"/>
</dbReference>
<dbReference type="PROSITE" id="PS51318">
    <property type="entry name" value="TAT"/>
    <property type="match status" value="1"/>
</dbReference>
<sequence length="377" mass="41015">MMTDKARRGFLKKAALAAPLALAACDCAERCAAVAPVEASAGIEPRRLKMVTTWPKDFPGLGDAAERTADFIRMLSGGAIDIEVFAAGELVGAFDSFDAVAAGAADLYHGADYYWTSKSRAYPYFTAVPFGMTAVEQIGWLEAGGGQELWDRLAAPFGIKPFAAGNTGHQLGGWFKKELVEVDGLRGLKIRMPGLGGEVMRRAGASPVLLPGSELYQSLQSGAIEATEWVGPWNDLAMGFYREAKYYMWPGFHEPNAQLAMGMNLDLWNSMSAQEQAIFNAAARSANHENLGTYIIRNAEALRVLTEEHGAKLTPMPDDVMALLAEKTKEVLEEVADSSPIAREIHDSYMKTLRETMPLTAITDAAFIELRQRLIAE</sequence>
<reference evidence="4" key="1">
    <citation type="journal article" date="2019" name="Int. J. Syst. Evol. Microbiol.">
        <title>The Global Catalogue of Microorganisms (GCM) 10K type strain sequencing project: providing services to taxonomists for standard genome sequencing and annotation.</title>
        <authorList>
            <consortium name="The Broad Institute Genomics Platform"/>
            <consortium name="The Broad Institute Genome Sequencing Center for Infectious Disease"/>
            <person name="Wu L."/>
            <person name="Ma J."/>
        </authorList>
    </citation>
    <scope>NUCLEOTIDE SEQUENCE [LARGE SCALE GENOMIC DNA]</scope>
    <source>
        <strain evidence="4">KCTC 22245</strain>
    </source>
</reference>
<protein>
    <submittedName>
        <fullName evidence="3">TRAP transporter substrate-binding protein</fullName>
    </submittedName>
</protein>
<comment type="caution">
    <text evidence="3">The sequence shown here is derived from an EMBL/GenBank/DDBJ whole genome shotgun (WGS) entry which is preliminary data.</text>
</comment>
<feature type="chain" id="PRO_5045769868" evidence="2">
    <location>
        <begin position="24"/>
        <end position="377"/>
    </location>
</feature>
<dbReference type="PROSITE" id="PS51257">
    <property type="entry name" value="PROKAR_LIPOPROTEIN"/>
    <property type="match status" value="1"/>
</dbReference>
<proteinExistence type="predicted"/>
<dbReference type="Pfam" id="PF03480">
    <property type="entry name" value="DctP"/>
    <property type="match status" value="1"/>
</dbReference>
<dbReference type="CDD" id="cd13604">
    <property type="entry name" value="PBP2_TRAP_ketoacid_lactate_like"/>
    <property type="match status" value="1"/>
</dbReference>
<organism evidence="3 4">
    <name type="scientific">Parvularcula lutaonensis</name>
    <dbReference type="NCBI Taxonomy" id="491923"/>
    <lineage>
        <taxon>Bacteria</taxon>
        <taxon>Pseudomonadati</taxon>
        <taxon>Pseudomonadota</taxon>
        <taxon>Alphaproteobacteria</taxon>
        <taxon>Parvularculales</taxon>
        <taxon>Parvularculaceae</taxon>
        <taxon>Parvularcula</taxon>
    </lineage>
</organism>
<dbReference type="RefSeq" id="WP_229786064.1">
    <property type="nucleotide sequence ID" value="NZ_BMXU01000001.1"/>
</dbReference>
<dbReference type="PANTHER" id="PTHR33376:SF5">
    <property type="entry name" value="EXTRACYTOPLASMIC SOLUTE RECEPTOR PROTEIN"/>
    <property type="match status" value="1"/>
</dbReference>
<dbReference type="Proteomes" id="UP001595607">
    <property type="component" value="Unassembled WGS sequence"/>
</dbReference>
<dbReference type="PIRSF" id="PIRSF039026">
    <property type="entry name" value="SiaP"/>
    <property type="match status" value="1"/>
</dbReference>
<dbReference type="Gene3D" id="3.40.190.10">
    <property type="entry name" value="Periplasmic binding protein-like II"/>
    <property type="match status" value="1"/>
</dbReference>
<dbReference type="Gene3D" id="3.40.190.170">
    <property type="entry name" value="Bacterial extracellular solute-binding protein, family 7"/>
    <property type="match status" value="1"/>
</dbReference>